<dbReference type="PROSITE" id="PS51257">
    <property type="entry name" value="PROKAR_LIPOPROTEIN"/>
    <property type="match status" value="1"/>
</dbReference>
<dbReference type="Proteomes" id="UP000177515">
    <property type="component" value="Chromosome 2"/>
</dbReference>
<evidence type="ECO:0008006" key="4">
    <source>
        <dbReference type="Google" id="ProtNLM"/>
    </source>
</evidence>
<evidence type="ECO:0000313" key="2">
    <source>
        <dbReference type="EMBL" id="AOZ08866.1"/>
    </source>
</evidence>
<feature type="chain" id="PRO_5045477162" description="Lipoprotein" evidence="1">
    <location>
        <begin position="28"/>
        <end position="149"/>
    </location>
</feature>
<keyword evidence="3" id="KW-1185">Reference proteome</keyword>
<gene>
    <name evidence="2" type="ORF">BKK80_23545</name>
</gene>
<evidence type="ECO:0000313" key="3">
    <source>
        <dbReference type="Proteomes" id="UP000177515"/>
    </source>
</evidence>
<evidence type="ECO:0000256" key="1">
    <source>
        <dbReference type="SAM" id="SignalP"/>
    </source>
</evidence>
<keyword evidence="1" id="KW-0732">Signal</keyword>
<dbReference type="EMBL" id="CP017755">
    <property type="protein sequence ID" value="AOZ08866.1"/>
    <property type="molecule type" value="Genomic_DNA"/>
</dbReference>
<protein>
    <recommendedName>
        <fullName evidence="4">Lipoprotein</fullName>
    </recommendedName>
</protein>
<organism evidence="2 3">
    <name type="scientific">Cupriavidus malaysiensis</name>
    <dbReference type="NCBI Taxonomy" id="367825"/>
    <lineage>
        <taxon>Bacteria</taxon>
        <taxon>Pseudomonadati</taxon>
        <taxon>Pseudomonadota</taxon>
        <taxon>Betaproteobacteria</taxon>
        <taxon>Burkholderiales</taxon>
        <taxon>Burkholderiaceae</taxon>
        <taxon>Cupriavidus</taxon>
    </lineage>
</organism>
<name>A0ABN4TVP0_9BURK</name>
<dbReference type="RefSeq" id="WP_071071527.1">
    <property type="nucleotide sequence ID" value="NZ_CP017755.1"/>
</dbReference>
<proteinExistence type="predicted"/>
<sequence length="149" mass="15813">MPHARPRQPRRSTLCAGLALCTLAACASLQDNVMQRALDTWHAAPIEEAKVQWGPPQAVQVVPDGTAYLWVEEVPGARAPGTGPNDARAPTDPPLVVHNGICRRRLVTGPDGRVFRADWSGDACCMTTAFGQCAKLPRKVPASAPPAAS</sequence>
<reference evidence="2 3" key="1">
    <citation type="submission" date="2016-10" db="EMBL/GenBank/DDBJ databases">
        <title>Complete genome sequences of three Cupriavidus strains isolated from various Malaysian environments.</title>
        <authorList>
            <person name="Abdullah A.A.-A."/>
            <person name="Shafie N.A.H."/>
            <person name="Lau N.S."/>
        </authorList>
    </citation>
    <scope>NUCLEOTIDE SEQUENCE [LARGE SCALE GENOMIC DNA]</scope>
    <source>
        <strain evidence="2 3">USMAA1020</strain>
    </source>
</reference>
<feature type="signal peptide" evidence="1">
    <location>
        <begin position="1"/>
        <end position="27"/>
    </location>
</feature>
<accession>A0ABN4TVP0</accession>